<accession>A0AAJ0DKG3</accession>
<dbReference type="Proteomes" id="UP001271007">
    <property type="component" value="Unassembled WGS sequence"/>
</dbReference>
<dbReference type="AlphaFoldDB" id="A0AAJ0DKG3"/>
<sequence length="334" mass="34520">MDVTRFAREHVPQITAVTILVSYGVARNKFSPGGLVAGVLVSVVHMLHPWPAFFWLLTSFVFLGTLITKQDQLSYLSTCFVEKTIADGTQIGHSAKAHLTQSSVGGSGGEGARTSAQVLANSGFACVLVGLHLYLLASTPFISSTLPISAGPYAPTLQKLLPIGIIAQYAAVAADTFSSELGILAKSNPILITAPWKQVPKGTNGGVTIEGLIYGGLGSLLITTVAILTLYVSPPRVAMNAKTAGVITVIGLMGSVIDSLLGALVQATVTDKKSGKVIEGPGGQRVRVAAGGGRVQSGIDLLTNNGVNFAMATITSMLAMGVAYVLDLDLSSRG</sequence>
<feature type="transmembrane region" description="Helical" evidence="6">
    <location>
        <begin position="118"/>
        <end position="137"/>
    </location>
</feature>
<evidence type="ECO:0000313" key="7">
    <source>
        <dbReference type="EMBL" id="KAK3051952.1"/>
    </source>
</evidence>
<evidence type="ECO:0000256" key="3">
    <source>
        <dbReference type="ARBA" id="ARBA00022692"/>
    </source>
</evidence>
<keyword evidence="5 6" id="KW-0472">Membrane</keyword>
<keyword evidence="4 6" id="KW-1133">Transmembrane helix</keyword>
<organism evidence="7 8">
    <name type="scientific">Extremus antarcticus</name>
    <dbReference type="NCBI Taxonomy" id="702011"/>
    <lineage>
        <taxon>Eukaryota</taxon>
        <taxon>Fungi</taxon>
        <taxon>Dikarya</taxon>
        <taxon>Ascomycota</taxon>
        <taxon>Pezizomycotina</taxon>
        <taxon>Dothideomycetes</taxon>
        <taxon>Dothideomycetidae</taxon>
        <taxon>Mycosphaerellales</taxon>
        <taxon>Extremaceae</taxon>
        <taxon>Extremus</taxon>
    </lineage>
</organism>
<proteinExistence type="inferred from homology"/>
<feature type="transmembrane region" description="Helical" evidence="6">
    <location>
        <begin position="307"/>
        <end position="326"/>
    </location>
</feature>
<evidence type="ECO:0000313" key="8">
    <source>
        <dbReference type="Proteomes" id="UP001271007"/>
    </source>
</evidence>
<dbReference type="Pfam" id="PF01940">
    <property type="entry name" value="DUF92"/>
    <property type="match status" value="1"/>
</dbReference>
<dbReference type="PANTHER" id="PTHR13353:SF5">
    <property type="entry name" value="TRANSMEMBRANE PROTEIN 19"/>
    <property type="match status" value="1"/>
</dbReference>
<comment type="similarity">
    <text evidence="2">Belongs to the TMEM19 family.</text>
</comment>
<feature type="transmembrane region" description="Helical" evidence="6">
    <location>
        <begin position="212"/>
        <end position="232"/>
    </location>
</feature>
<dbReference type="EMBL" id="JAWDJX010000023">
    <property type="protein sequence ID" value="KAK3051952.1"/>
    <property type="molecule type" value="Genomic_DNA"/>
</dbReference>
<comment type="caution">
    <text evidence="7">The sequence shown here is derived from an EMBL/GenBank/DDBJ whole genome shotgun (WGS) entry which is preliminary data.</text>
</comment>
<evidence type="ECO:0000256" key="4">
    <source>
        <dbReference type="ARBA" id="ARBA00022989"/>
    </source>
</evidence>
<feature type="transmembrane region" description="Helical" evidence="6">
    <location>
        <begin position="244"/>
        <end position="265"/>
    </location>
</feature>
<evidence type="ECO:0000256" key="6">
    <source>
        <dbReference type="SAM" id="Phobius"/>
    </source>
</evidence>
<comment type="subcellular location">
    <subcellularLocation>
        <location evidence="1">Membrane</location>
        <topology evidence="1">Multi-pass membrane protein</topology>
    </subcellularLocation>
</comment>
<keyword evidence="3 6" id="KW-0812">Transmembrane</keyword>
<evidence type="ECO:0008006" key="9">
    <source>
        <dbReference type="Google" id="ProtNLM"/>
    </source>
</evidence>
<evidence type="ECO:0000256" key="5">
    <source>
        <dbReference type="ARBA" id="ARBA00023136"/>
    </source>
</evidence>
<keyword evidence="8" id="KW-1185">Reference proteome</keyword>
<evidence type="ECO:0000256" key="1">
    <source>
        <dbReference type="ARBA" id="ARBA00004141"/>
    </source>
</evidence>
<dbReference type="GO" id="GO:0016020">
    <property type="term" value="C:membrane"/>
    <property type="evidence" value="ECO:0007669"/>
    <property type="project" value="UniProtKB-SubCell"/>
</dbReference>
<gene>
    <name evidence="7" type="ORF">LTR09_006906</name>
</gene>
<evidence type="ECO:0000256" key="2">
    <source>
        <dbReference type="ARBA" id="ARBA00009012"/>
    </source>
</evidence>
<protein>
    <recommendedName>
        <fullName evidence="9">Transmembrane protein 19</fullName>
    </recommendedName>
</protein>
<reference evidence="7" key="1">
    <citation type="submission" date="2023-04" db="EMBL/GenBank/DDBJ databases">
        <title>Black Yeasts Isolated from many extreme environments.</title>
        <authorList>
            <person name="Coleine C."/>
            <person name="Stajich J.E."/>
            <person name="Selbmann L."/>
        </authorList>
    </citation>
    <scope>NUCLEOTIDE SEQUENCE</scope>
    <source>
        <strain evidence="7">CCFEE 5312</strain>
    </source>
</reference>
<name>A0AAJ0DKG3_9PEZI</name>
<dbReference type="InterPro" id="IPR002794">
    <property type="entry name" value="DUF92_TMEM19"/>
</dbReference>
<dbReference type="PANTHER" id="PTHR13353">
    <property type="entry name" value="TRANSMEMBRANE PROTEIN 19"/>
    <property type="match status" value="1"/>
</dbReference>